<evidence type="ECO:0000256" key="1">
    <source>
        <dbReference type="SAM" id="MobiDB-lite"/>
    </source>
</evidence>
<dbReference type="EMBL" id="PGCI01000203">
    <property type="protein sequence ID" value="PLW34169.1"/>
    <property type="molecule type" value="Genomic_DNA"/>
</dbReference>
<feature type="compositionally biased region" description="Low complexity" evidence="1">
    <location>
        <begin position="278"/>
        <end position="298"/>
    </location>
</feature>
<evidence type="ECO:0000313" key="2">
    <source>
        <dbReference type="EMBL" id="PLW34169.1"/>
    </source>
</evidence>
<feature type="compositionally biased region" description="Basic and acidic residues" evidence="1">
    <location>
        <begin position="184"/>
        <end position="199"/>
    </location>
</feature>
<feature type="region of interest" description="Disordered" evidence="1">
    <location>
        <begin position="178"/>
        <end position="199"/>
    </location>
</feature>
<protein>
    <submittedName>
        <fullName evidence="2">Uncharacterized protein</fullName>
    </submittedName>
</protein>
<evidence type="ECO:0000313" key="3">
    <source>
        <dbReference type="Proteomes" id="UP000235392"/>
    </source>
</evidence>
<feature type="compositionally biased region" description="Low complexity" evidence="1">
    <location>
        <begin position="317"/>
        <end position="342"/>
    </location>
</feature>
<sequence length="342" mass="38627">MKSPFPAPARLFAALGKPTTKPQFAHQPTRPAARSECLQYLPPAPFTLTIISLSYNRPSVHTLLSAHFPMGKSIRYPEPNGWFLLTAIPQRFVDLSQPIPAHIRTLSSCFSKEDQQRWIERRKEKRNQSKKPCHQLRLTFSLRIKHLHKSSLIRKTIRKRWIAALKLIVQYGAHLSTTPNSDTQKVHNNDVDKGGDQIKLDPKQAGFHKWLDPSYYYILHPTLALNTIGLPHLVHAIRLALETIQKSIRNLPPQHDPRATRSVLPPPPPPQQHHQKATPSTSNSSSSPSSFPRQNQPSYPSPSRHLAPVRPPHRQQNSSPPNKPSSSTTTRPSSPPRKLALP</sequence>
<organism evidence="2 3">
    <name type="scientific">Puccinia coronata f. sp. avenae</name>
    <dbReference type="NCBI Taxonomy" id="200324"/>
    <lineage>
        <taxon>Eukaryota</taxon>
        <taxon>Fungi</taxon>
        <taxon>Dikarya</taxon>
        <taxon>Basidiomycota</taxon>
        <taxon>Pucciniomycotina</taxon>
        <taxon>Pucciniomycetes</taxon>
        <taxon>Pucciniales</taxon>
        <taxon>Pucciniaceae</taxon>
        <taxon>Puccinia</taxon>
    </lineage>
</organism>
<name>A0A2N5U8U1_9BASI</name>
<gene>
    <name evidence="2" type="ORF">PCASD_13311</name>
</gene>
<comment type="caution">
    <text evidence="2">The sequence shown here is derived from an EMBL/GenBank/DDBJ whole genome shotgun (WGS) entry which is preliminary data.</text>
</comment>
<feature type="region of interest" description="Disordered" evidence="1">
    <location>
        <begin position="250"/>
        <end position="342"/>
    </location>
</feature>
<reference evidence="2 3" key="1">
    <citation type="submission" date="2017-11" db="EMBL/GenBank/DDBJ databases">
        <title>De novo assembly and phasing of dikaryotic genomes from two isolates of Puccinia coronata f. sp. avenae, the causal agent of oat crown rust.</title>
        <authorList>
            <person name="Miller M.E."/>
            <person name="Zhang Y."/>
            <person name="Omidvar V."/>
            <person name="Sperschneider J."/>
            <person name="Schwessinger B."/>
            <person name="Raley C."/>
            <person name="Palmer J.M."/>
            <person name="Garnica D."/>
            <person name="Upadhyaya N."/>
            <person name="Rathjen J."/>
            <person name="Taylor J.M."/>
            <person name="Park R.F."/>
            <person name="Dodds P.N."/>
            <person name="Hirsch C.D."/>
            <person name="Kianian S.F."/>
            <person name="Figueroa M."/>
        </authorList>
    </citation>
    <scope>NUCLEOTIDE SEQUENCE [LARGE SCALE GENOMIC DNA]</scope>
    <source>
        <strain evidence="2">12SD80</strain>
    </source>
</reference>
<accession>A0A2N5U8U1</accession>
<dbReference type="Proteomes" id="UP000235392">
    <property type="component" value="Unassembled WGS sequence"/>
</dbReference>
<proteinExistence type="predicted"/>
<dbReference type="AlphaFoldDB" id="A0A2N5U8U1"/>